<dbReference type="InParanoid" id="A0A2K1Z1U7"/>
<dbReference type="SMART" id="SM01218">
    <property type="entry name" value="FoP_duplication"/>
    <property type="match status" value="1"/>
</dbReference>
<keyword evidence="6" id="KW-1185">Reference proteome</keyword>
<keyword evidence="1 2" id="KW-0694">RNA-binding</keyword>
<dbReference type="Gene3D" id="3.30.70.330">
    <property type="match status" value="1"/>
</dbReference>
<accession>A0A2K1Z1U7</accession>
<dbReference type="Pfam" id="PF00076">
    <property type="entry name" value="RRM_1"/>
    <property type="match status" value="1"/>
</dbReference>
<dbReference type="GO" id="GO:0003729">
    <property type="term" value="F:mRNA binding"/>
    <property type="evidence" value="ECO:0000318"/>
    <property type="project" value="GO_Central"/>
</dbReference>
<dbReference type="InterPro" id="IPR035979">
    <property type="entry name" value="RBD_domain_sf"/>
</dbReference>
<evidence type="ECO:0000256" key="3">
    <source>
        <dbReference type="SAM" id="MobiDB-lite"/>
    </source>
</evidence>
<dbReference type="InterPro" id="IPR012677">
    <property type="entry name" value="Nucleotide-bd_a/b_plait_sf"/>
</dbReference>
<dbReference type="PROSITE" id="PS50102">
    <property type="entry name" value="RRM"/>
    <property type="match status" value="1"/>
</dbReference>
<evidence type="ECO:0000313" key="6">
    <source>
        <dbReference type="Proteomes" id="UP000006729"/>
    </source>
</evidence>
<name>A0A2K1Z1U7_POPTR</name>
<dbReference type="AlphaFoldDB" id="A0A2K1Z1U7"/>
<feature type="domain" description="RRM" evidence="4">
    <location>
        <begin position="33"/>
        <end position="90"/>
    </location>
</feature>
<dbReference type="SUPFAM" id="SSF54928">
    <property type="entry name" value="RNA-binding domain, RBD"/>
    <property type="match status" value="1"/>
</dbReference>
<dbReference type="Pfam" id="PF13865">
    <property type="entry name" value="FoP_duplication"/>
    <property type="match status" value="1"/>
</dbReference>
<gene>
    <name evidence="5" type="ORF">POPTR_009G028400</name>
</gene>
<dbReference type="InterPro" id="IPR000504">
    <property type="entry name" value="RRM_dom"/>
</dbReference>
<dbReference type="EMBL" id="CM009298">
    <property type="protein sequence ID" value="PNT19253.1"/>
    <property type="molecule type" value="Genomic_DNA"/>
</dbReference>
<reference evidence="5 6" key="1">
    <citation type="journal article" date="2006" name="Science">
        <title>The genome of black cottonwood, Populus trichocarpa (Torr. &amp; Gray).</title>
        <authorList>
            <person name="Tuskan G.A."/>
            <person name="Difazio S."/>
            <person name="Jansson S."/>
            <person name="Bohlmann J."/>
            <person name="Grigoriev I."/>
            <person name="Hellsten U."/>
            <person name="Putnam N."/>
            <person name="Ralph S."/>
            <person name="Rombauts S."/>
            <person name="Salamov A."/>
            <person name="Schein J."/>
            <person name="Sterck L."/>
            <person name="Aerts A."/>
            <person name="Bhalerao R.R."/>
            <person name="Bhalerao R.P."/>
            <person name="Blaudez D."/>
            <person name="Boerjan W."/>
            <person name="Brun A."/>
            <person name="Brunner A."/>
            <person name="Busov V."/>
            <person name="Campbell M."/>
            <person name="Carlson J."/>
            <person name="Chalot M."/>
            <person name="Chapman J."/>
            <person name="Chen G.L."/>
            <person name="Cooper D."/>
            <person name="Coutinho P.M."/>
            <person name="Couturier J."/>
            <person name="Covert S."/>
            <person name="Cronk Q."/>
            <person name="Cunningham R."/>
            <person name="Davis J."/>
            <person name="Degroeve S."/>
            <person name="Dejardin A."/>
            <person name="Depamphilis C."/>
            <person name="Detter J."/>
            <person name="Dirks B."/>
            <person name="Dubchak I."/>
            <person name="Duplessis S."/>
            <person name="Ehlting J."/>
            <person name="Ellis B."/>
            <person name="Gendler K."/>
            <person name="Goodstein D."/>
            <person name="Gribskov M."/>
            <person name="Grimwood J."/>
            <person name="Groover A."/>
            <person name="Gunter L."/>
            <person name="Hamberger B."/>
            <person name="Heinze B."/>
            <person name="Helariutta Y."/>
            <person name="Henrissat B."/>
            <person name="Holligan D."/>
            <person name="Holt R."/>
            <person name="Huang W."/>
            <person name="Islam-Faridi N."/>
            <person name="Jones S."/>
            <person name="Jones-Rhoades M."/>
            <person name="Jorgensen R."/>
            <person name="Joshi C."/>
            <person name="Kangasjarvi J."/>
            <person name="Karlsson J."/>
            <person name="Kelleher C."/>
            <person name="Kirkpatrick R."/>
            <person name="Kirst M."/>
            <person name="Kohler A."/>
            <person name="Kalluri U."/>
            <person name="Larimer F."/>
            <person name="Leebens-Mack J."/>
            <person name="Leple J.C."/>
            <person name="Locascio P."/>
            <person name="Lou Y."/>
            <person name="Lucas S."/>
            <person name="Martin F."/>
            <person name="Montanini B."/>
            <person name="Napoli C."/>
            <person name="Nelson D.R."/>
            <person name="Nelson C."/>
            <person name="Nieminen K."/>
            <person name="Nilsson O."/>
            <person name="Pereda V."/>
            <person name="Peter G."/>
            <person name="Philippe R."/>
            <person name="Pilate G."/>
            <person name="Poliakov A."/>
            <person name="Razumovskaya J."/>
            <person name="Richardson P."/>
            <person name="Rinaldi C."/>
            <person name="Ritland K."/>
            <person name="Rouze P."/>
            <person name="Ryaboy D."/>
            <person name="Schmutz J."/>
            <person name="Schrader J."/>
            <person name="Segerman B."/>
            <person name="Shin H."/>
            <person name="Siddiqui A."/>
            <person name="Sterky F."/>
            <person name="Terry A."/>
            <person name="Tsai C.J."/>
            <person name="Uberbacher E."/>
            <person name="Unneberg P."/>
            <person name="Vahala J."/>
            <person name="Wall K."/>
            <person name="Wessler S."/>
            <person name="Yang G."/>
            <person name="Yin T."/>
            <person name="Douglas C."/>
            <person name="Marra M."/>
            <person name="Sandberg G."/>
            <person name="Van de Peer Y."/>
            <person name="Rokhsar D."/>
        </authorList>
    </citation>
    <scope>NUCLEOTIDE SEQUENCE [LARGE SCALE GENOMIC DNA]</scope>
    <source>
        <strain evidence="6">cv. Nisqually</strain>
        <strain evidence="5">Nisqually-1</strain>
    </source>
</reference>
<dbReference type="PANTHER" id="PTHR19965">
    <property type="entry name" value="RNA AND EXPORT FACTOR BINDING PROTEIN"/>
    <property type="match status" value="1"/>
</dbReference>
<proteinExistence type="predicted"/>
<dbReference type="GO" id="GO:0005634">
    <property type="term" value="C:nucleus"/>
    <property type="evidence" value="ECO:0000318"/>
    <property type="project" value="GO_Central"/>
</dbReference>
<evidence type="ECO:0000256" key="2">
    <source>
        <dbReference type="PROSITE-ProRule" id="PRU00176"/>
    </source>
</evidence>
<evidence type="ECO:0000256" key="1">
    <source>
        <dbReference type="ARBA" id="ARBA00022884"/>
    </source>
</evidence>
<dbReference type="InterPro" id="IPR025715">
    <property type="entry name" value="FoP_C"/>
</dbReference>
<dbReference type="EMBL" id="CM009298">
    <property type="protein sequence ID" value="PNT19254.1"/>
    <property type="molecule type" value="Genomic_DNA"/>
</dbReference>
<organism evidence="5 6">
    <name type="scientific">Populus trichocarpa</name>
    <name type="common">Western balsam poplar</name>
    <name type="synonym">Populus balsamifera subsp. trichocarpa</name>
    <dbReference type="NCBI Taxonomy" id="3694"/>
    <lineage>
        <taxon>Eukaryota</taxon>
        <taxon>Viridiplantae</taxon>
        <taxon>Streptophyta</taxon>
        <taxon>Embryophyta</taxon>
        <taxon>Tracheophyta</taxon>
        <taxon>Spermatophyta</taxon>
        <taxon>Magnoliopsida</taxon>
        <taxon>eudicotyledons</taxon>
        <taxon>Gunneridae</taxon>
        <taxon>Pentapetalae</taxon>
        <taxon>rosids</taxon>
        <taxon>fabids</taxon>
        <taxon>Malpighiales</taxon>
        <taxon>Salicaceae</taxon>
        <taxon>Saliceae</taxon>
        <taxon>Populus</taxon>
    </lineage>
</organism>
<sequence length="165" mass="18057">MSSTLDMSLDDIIKNSKKIRILYFPGPWTRPPFRNLGELKRYSIHYDRSGRSKGTAEVVFIRPAEAVVAVKRYNKVQLDEKPMKIEIAGTNFAPHHANAAFGNSNGLSGRVRSRGGALVQLRGGGSGGRGLGRGRGRGRGCGEKVSAEDLDADLEKYHSESMQIN</sequence>
<dbReference type="Proteomes" id="UP000006729">
    <property type="component" value="Chromosome 9"/>
</dbReference>
<dbReference type="PANTHER" id="PTHR19965:SF35">
    <property type="entry name" value="RNA ANNEALING PROTEIN YRA1"/>
    <property type="match status" value="1"/>
</dbReference>
<evidence type="ECO:0000259" key="4">
    <source>
        <dbReference type="PROSITE" id="PS50102"/>
    </source>
</evidence>
<protein>
    <recommendedName>
        <fullName evidence="4">RRM domain-containing protein</fullName>
    </recommendedName>
</protein>
<dbReference type="GO" id="GO:0006406">
    <property type="term" value="P:mRNA export from nucleus"/>
    <property type="evidence" value="ECO:0000318"/>
    <property type="project" value="GO_Central"/>
</dbReference>
<dbReference type="STRING" id="3694.A0A2K1Z1U7"/>
<dbReference type="InterPro" id="IPR051229">
    <property type="entry name" value="ALYREF_mRNA_export"/>
</dbReference>
<feature type="compositionally biased region" description="Gly residues" evidence="3">
    <location>
        <begin position="122"/>
        <end position="131"/>
    </location>
</feature>
<feature type="region of interest" description="Disordered" evidence="3">
    <location>
        <begin position="118"/>
        <end position="144"/>
    </location>
</feature>
<evidence type="ECO:0000313" key="5">
    <source>
        <dbReference type="EMBL" id="PNT19253.1"/>
    </source>
</evidence>
<reference evidence="5" key="2">
    <citation type="submission" date="2017-07" db="EMBL/GenBank/DDBJ databases">
        <title>WGS assembly of Populus trichocarpa.</title>
        <authorList>
            <person name="Tuskan G."/>
            <person name="Difazio S."/>
            <person name="Jansson S."/>
            <person name="Bohlmann J."/>
            <person name="Grigoriev I."/>
            <person name="Hellsten U."/>
            <person name="Putnam N."/>
            <person name="Ralph S."/>
            <person name="Rombauts S."/>
            <person name="Salamov A."/>
            <person name="Schein J."/>
            <person name="Sterck L."/>
            <person name="Aerts A."/>
            <person name="Bhalerao R."/>
            <person name="Bhalerao R."/>
            <person name="Blaudez D."/>
            <person name="Boerjan W."/>
            <person name="Brun A."/>
            <person name="Brunner A."/>
            <person name="Busov V."/>
            <person name="Campbell M."/>
            <person name="Carlson J."/>
            <person name="Chalot M."/>
            <person name="Chapman J."/>
            <person name="Chen G."/>
            <person name="Cooper D."/>
            <person name="Coutinho P."/>
            <person name="Couturier J."/>
            <person name="Covert S."/>
            <person name="Cronk Q."/>
            <person name="Cunningham R."/>
            <person name="Davis J."/>
            <person name="Degroeve S."/>
            <person name="Dejardin A."/>
            <person name="Depamphilis C."/>
            <person name="Detter J."/>
            <person name="Dirks B."/>
            <person name="Dubchak I."/>
            <person name="Duplessis S."/>
            <person name="Ehlting J."/>
            <person name="Ellis B."/>
            <person name="Gendler K."/>
            <person name="Goodstein D."/>
            <person name="Gribskov M."/>
            <person name="Grimwood J."/>
            <person name="Groover A."/>
            <person name="Gunter L."/>
            <person name="Hamberger B."/>
            <person name="Heinze B."/>
            <person name="Helariutta Y."/>
            <person name="Henrissat B."/>
            <person name="Holligan D."/>
            <person name="Holt R."/>
            <person name="Huang W."/>
            <person name="Islam-Faridi N."/>
            <person name="Jones S."/>
            <person name="Jones-Rhoades M."/>
            <person name="Jorgensen R."/>
            <person name="Joshi C."/>
            <person name="Kangasjarvi J."/>
            <person name="Karlsson J."/>
            <person name="Kelleher C."/>
            <person name="Kirkpatrick R."/>
            <person name="Kirst M."/>
            <person name="Kohler A."/>
            <person name="Kalluri U."/>
            <person name="Larimer F."/>
            <person name="Leebens-Mack J."/>
            <person name="Leple J."/>
            <person name="Locascio P."/>
            <person name="Lou Y."/>
            <person name="Lucas S."/>
            <person name="Martin F."/>
            <person name="Montanini B."/>
            <person name="Napoli C."/>
            <person name="Nelson D."/>
            <person name="Nelson C."/>
            <person name="Nieminen K."/>
            <person name="Nilsson O."/>
            <person name="Pereda V."/>
            <person name="Peter G."/>
            <person name="Philippe R."/>
            <person name="Pilate G."/>
            <person name="Poliakov A."/>
            <person name="Razumovskaya J."/>
            <person name="Richardson P."/>
            <person name="Rinaldi C."/>
            <person name="Ritland K."/>
            <person name="Rouze P."/>
            <person name="Ryaboy D."/>
            <person name="Schmutz J."/>
            <person name="Schrader J."/>
            <person name="Segerman B."/>
            <person name="Shin H."/>
            <person name="Siddiqui A."/>
            <person name="Sterky F."/>
            <person name="Terry A."/>
            <person name="Tsai C."/>
            <person name="Uberbacher E."/>
            <person name="Unneberg P."/>
            <person name="Vahala J."/>
            <person name="Wall K."/>
            <person name="Wessler S."/>
            <person name="Yang G."/>
            <person name="Yin T."/>
            <person name="Douglas C."/>
            <person name="Marra M."/>
            <person name="Sandberg G."/>
            <person name="Van De Peer Y."/>
            <person name="Rokhsar D."/>
        </authorList>
    </citation>
    <scope>NUCLEOTIDE SEQUENCE</scope>
    <source>
        <strain evidence="5">Nisqually-1</strain>
    </source>
</reference>